<dbReference type="Gene3D" id="3.30.420.40">
    <property type="match status" value="3"/>
</dbReference>
<comment type="caution">
    <text evidence="3">The sequence shown here is derived from an EMBL/GenBank/DDBJ whole genome shotgun (WGS) entry which is preliminary data.</text>
</comment>
<dbReference type="Proteomes" id="UP001165060">
    <property type="component" value="Unassembled WGS sequence"/>
</dbReference>
<keyword evidence="2" id="KW-0067">ATP-binding</keyword>
<evidence type="ECO:0000313" key="3">
    <source>
        <dbReference type="EMBL" id="GMI42456.1"/>
    </source>
</evidence>
<dbReference type="InterPro" id="IPR018181">
    <property type="entry name" value="Heat_shock_70_CS"/>
</dbReference>
<dbReference type="SUPFAM" id="SSF53067">
    <property type="entry name" value="Actin-like ATPase domain"/>
    <property type="match status" value="2"/>
</dbReference>
<dbReference type="PANTHER" id="PTHR19375">
    <property type="entry name" value="HEAT SHOCK PROTEIN 70KDA"/>
    <property type="match status" value="1"/>
</dbReference>
<proteinExistence type="predicted"/>
<accession>A0ABQ6N874</accession>
<name>A0ABQ6N874_9STRA</name>
<organism evidence="3 4">
    <name type="scientific">Tetraparma gracilis</name>
    <dbReference type="NCBI Taxonomy" id="2962635"/>
    <lineage>
        <taxon>Eukaryota</taxon>
        <taxon>Sar</taxon>
        <taxon>Stramenopiles</taxon>
        <taxon>Ochrophyta</taxon>
        <taxon>Bolidophyceae</taxon>
        <taxon>Parmales</taxon>
        <taxon>Triparmaceae</taxon>
        <taxon>Tetraparma</taxon>
    </lineage>
</organism>
<evidence type="ECO:0000256" key="2">
    <source>
        <dbReference type="ARBA" id="ARBA00022840"/>
    </source>
</evidence>
<dbReference type="PROSITE" id="PS00329">
    <property type="entry name" value="HSP70_2"/>
    <property type="match status" value="1"/>
</dbReference>
<dbReference type="EMBL" id="BRYB01002286">
    <property type="protein sequence ID" value="GMI42456.1"/>
    <property type="molecule type" value="Genomic_DNA"/>
</dbReference>
<evidence type="ECO:0000313" key="4">
    <source>
        <dbReference type="Proteomes" id="UP001165060"/>
    </source>
</evidence>
<dbReference type="InterPro" id="IPR043129">
    <property type="entry name" value="ATPase_NBD"/>
</dbReference>
<sequence>MLVFDLGGGTFDCSLLSVTRLSSGRAGQIELLASSGDANLGGNDFDARVAASLLRRSGFGGWPKGTPFPPQMRALAEAVRVHLSSNPSVTLHLPRNPDALASLLSSLPSPPPLSSLSSPAPSLSPPLLYTRAHLEEDVAPLLPRFLRPLREIALLADVALLGDAAPGAVAAILGGGGGAAARKLDGGLEEFRRAMAGAEGGDAGGELGRMKAAQKGGRKRARALSAGARSFKGEKAAAARRAGGGSAREMPGSRMVDAVVLVGGATKTPLIAGLVSAVAGVAPTYVSGAPPDHSVALGAAVQVGVLDGAFEDEDPEGGLGVMNPLQAALLRALAKREGLI</sequence>
<gene>
    <name evidence="3" type="ORF">TeGR_g13701</name>
</gene>
<keyword evidence="4" id="KW-1185">Reference proteome</keyword>
<dbReference type="InterPro" id="IPR013126">
    <property type="entry name" value="Hsp_70_fam"/>
</dbReference>
<protein>
    <submittedName>
        <fullName evidence="3">Uncharacterized protein</fullName>
    </submittedName>
</protein>
<evidence type="ECO:0000256" key="1">
    <source>
        <dbReference type="ARBA" id="ARBA00022741"/>
    </source>
</evidence>
<keyword evidence="1" id="KW-0547">Nucleotide-binding</keyword>
<dbReference type="Gene3D" id="3.90.640.10">
    <property type="entry name" value="Actin, Chain A, domain 4"/>
    <property type="match status" value="1"/>
</dbReference>
<reference evidence="3 4" key="1">
    <citation type="journal article" date="2023" name="Commun. Biol.">
        <title>Genome analysis of Parmales, the sister group of diatoms, reveals the evolutionary specialization of diatoms from phago-mixotrophs to photoautotrophs.</title>
        <authorList>
            <person name="Ban H."/>
            <person name="Sato S."/>
            <person name="Yoshikawa S."/>
            <person name="Yamada K."/>
            <person name="Nakamura Y."/>
            <person name="Ichinomiya M."/>
            <person name="Sato N."/>
            <person name="Blanc-Mathieu R."/>
            <person name="Endo H."/>
            <person name="Kuwata A."/>
            <person name="Ogata H."/>
        </authorList>
    </citation>
    <scope>NUCLEOTIDE SEQUENCE [LARGE SCALE GENOMIC DNA]</scope>
</reference>
<dbReference type="Pfam" id="PF00012">
    <property type="entry name" value="HSP70"/>
    <property type="match status" value="2"/>
</dbReference>